<dbReference type="EMBL" id="GL883091">
    <property type="protein sequence ID" value="EGG12364.1"/>
    <property type="molecule type" value="Genomic_DNA"/>
</dbReference>
<dbReference type="InParanoid" id="F4R702"/>
<dbReference type="eggNOG" id="KOG3140">
    <property type="taxonomic scope" value="Eukaryota"/>
</dbReference>
<comment type="similarity">
    <text evidence="3">Belongs to the TVP38/TMEM64 family.</text>
</comment>
<dbReference type="InterPro" id="IPR032816">
    <property type="entry name" value="VTT_dom"/>
</dbReference>
<sequence>MITLMIVYQRQIIIALTPFSQDLRELKIGNFKIGWIVPIIILIIISFPPLFGHEIVVLICGLVWGLWWGFAIVSVGTYLGELANFFVFRYACRERAVKYKEKNLRFDTLSLVIRDGGFWIALIARLSAIPSHLLTPVFATSGMNVWIFSAATILSSPKQFSQVYLGTLFQVQTVKKPDSGKLVEAFIFISSGLVTIGAAAYIYWKMKKMKVVVLEDRMKSQMSDGTLADDQSGRVDPSVVIYPRLVSNGVEFGSTLKLQGSDSEKMEWNQKDQ</sequence>
<dbReference type="FunCoup" id="F4R702">
    <property type="interactions" value="26"/>
</dbReference>
<gene>
    <name evidence="12" type="ORF">MELLADRAFT_89096</name>
</gene>
<evidence type="ECO:0000256" key="9">
    <source>
        <dbReference type="ARBA" id="ARBA00023136"/>
    </source>
</evidence>
<evidence type="ECO:0000256" key="3">
    <source>
        <dbReference type="ARBA" id="ARBA00008640"/>
    </source>
</evidence>
<evidence type="ECO:0000256" key="6">
    <source>
        <dbReference type="ARBA" id="ARBA00022692"/>
    </source>
</evidence>
<reference evidence="13" key="1">
    <citation type="journal article" date="2011" name="Proc. Natl. Acad. Sci. U.S.A.">
        <title>Obligate biotrophy features unraveled by the genomic analysis of rust fungi.</title>
        <authorList>
            <person name="Duplessis S."/>
            <person name="Cuomo C.A."/>
            <person name="Lin Y.-C."/>
            <person name="Aerts A."/>
            <person name="Tisserant E."/>
            <person name="Veneault-Fourrey C."/>
            <person name="Joly D.L."/>
            <person name="Hacquard S."/>
            <person name="Amselem J."/>
            <person name="Cantarel B.L."/>
            <person name="Chiu R."/>
            <person name="Coutinho P.M."/>
            <person name="Feau N."/>
            <person name="Field M."/>
            <person name="Frey P."/>
            <person name="Gelhaye E."/>
            <person name="Goldberg J."/>
            <person name="Grabherr M.G."/>
            <person name="Kodira C.D."/>
            <person name="Kohler A."/>
            <person name="Kuees U."/>
            <person name="Lindquist E.A."/>
            <person name="Lucas S.M."/>
            <person name="Mago R."/>
            <person name="Mauceli E."/>
            <person name="Morin E."/>
            <person name="Murat C."/>
            <person name="Pangilinan J.L."/>
            <person name="Park R."/>
            <person name="Pearson M."/>
            <person name="Quesneville H."/>
            <person name="Rouhier N."/>
            <person name="Sakthikumar S."/>
            <person name="Salamov A.A."/>
            <person name="Schmutz J."/>
            <person name="Selles B."/>
            <person name="Shapiro H."/>
            <person name="Tanguay P."/>
            <person name="Tuskan G.A."/>
            <person name="Henrissat B."/>
            <person name="Van de Peer Y."/>
            <person name="Rouze P."/>
            <person name="Ellis J.G."/>
            <person name="Dodds P.N."/>
            <person name="Schein J.E."/>
            <person name="Zhong S."/>
            <person name="Hamelin R.C."/>
            <person name="Grigoriev I.V."/>
            <person name="Szabo L.J."/>
            <person name="Martin F."/>
        </authorList>
    </citation>
    <scope>NUCLEOTIDE SEQUENCE [LARGE SCALE GENOMIC DNA]</scope>
    <source>
        <strain evidence="13">98AG31 / pathotype 3-4-7</strain>
    </source>
</reference>
<evidence type="ECO:0000256" key="5">
    <source>
        <dbReference type="ARBA" id="ARBA00020673"/>
    </source>
</evidence>
<dbReference type="InterPro" id="IPR051076">
    <property type="entry name" value="Golgi_membrane_TVP38/TMEM64"/>
</dbReference>
<dbReference type="KEGG" id="mlr:MELLADRAFT_89096"/>
<dbReference type="GO" id="GO:0000139">
    <property type="term" value="C:Golgi membrane"/>
    <property type="evidence" value="ECO:0007669"/>
    <property type="project" value="UniProtKB-SubCell"/>
</dbReference>
<feature type="domain" description="VTT" evidence="11">
    <location>
        <begin position="53"/>
        <end position="167"/>
    </location>
</feature>
<dbReference type="PANTHER" id="PTHR47549">
    <property type="entry name" value="GOLGI APPARATUS MEMBRANE PROTEIN TVP38-RELATED"/>
    <property type="match status" value="1"/>
</dbReference>
<evidence type="ECO:0000256" key="2">
    <source>
        <dbReference type="ARBA" id="ARBA00004653"/>
    </source>
</evidence>
<dbReference type="VEuPathDB" id="FungiDB:MELLADRAFT_89096"/>
<accession>F4R702</accession>
<comment type="function">
    <text evidence="1">Golgi membrane protein involved in vesicular trafficking and spindle migration.</text>
</comment>
<evidence type="ECO:0000256" key="1">
    <source>
        <dbReference type="ARBA" id="ARBA00002978"/>
    </source>
</evidence>
<dbReference type="PANTHER" id="PTHR47549:SF2">
    <property type="entry name" value="GOLGI APPARATUS MEMBRANE PROTEIN TVP38"/>
    <property type="match status" value="1"/>
</dbReference>
<evidence type="ECO:0000313" key="13">
    <source>
        <dbReference type="Proteomes" id="UP000001072"/>
    </source>
</evidence>
<feature type="transmembrane region" description="Helical" evidence="10">
    <location>
        <begin position="185"/>
        <end position="204"/>
    </location>
</feature>
<proteinExistence type="inferred from homology"/>
<feature type="transmembrane region" description="Helical" evidence="10">
    <location>
        <begin position="33"/>
        <end position="52"/>
    </location>
</feature>
<dbReference type="AlphaFoldDB" id="F4R702"/>
<keyword evidence="6 10" id="KW-0812">Transmembrane</keyword>
<keyword evidence="7 10" id="KW-1133">Transmembrane helix</keyword>
<evidence type="ECO:0000313" key="12">
    <source>
        <dbReference type="EMBL" id="EGG12364.1"/>
    </source>
</evidence>
<comment type="subcellular location">
    <subcellularLocation>
        <location evidence="2">Golgi apparatus membrane</location>
        <topology evidence="2">Multi-pass membrane protein</topology>
    </subcellularLocation>
</comment>
<dbReference type="RefSeq" id="XP_007404739.1">
    <property type="nucleotide sequence ID" value="XM_007404677.1"/>
</dbReference>
<evidence type="ECO:0000256" key="4">
    <source>
        <dbReference type="ARBA" id="ARBA00013533"/>
    </source>
</evidence>
<dbReference type="Proteomes" id="UP000001072">
    <property type="component" value="Unassembled WGS sequence"/>
</dbReference>
<evidence type="ECO:0000259" key="11">
    <source>
        <dbReference type="Pfam" id="PF09335"/>
    </source>
</evidence>
<dbReference type="HOGENOM" id="CLU_021545_0_1_1"/>
<evidence type="ECO:0000256" key="7">
    <source>
        <dbReference type="ARBA" id="ARBA00022989"/>
    </source>
</evidence>
<keyword evidence="13" id="KW-1185">Reference proteome</keyword>
<protein>
    <recommendedName>
        <fullName evidence="4">Golgi apparatus membrane protein TVP38</fullName>
    </recommendedName>
    <alternativeName>
        <fullName evidence="5">Golgi apparatus membrane protein tvp38</fullName>
    </alternativeName>
</protein>
<dbReference type="GeneID" id="18935086"/>
<dbReference type="Pfam" id="PF09335">
    <property type="entry name" value="VTT_dom"/>
    <property type="match status" value="1"/>
</dbReference>
<keyword evidence="8" id="KW-0333">Golgi apparatus</keyword>
<dbReference type="OrthoDB" id="166803at2759"/>
<evidence type="ECO:0000256" key="8">
    <source>
        <dbReference type="ARBA" id="ARBA00023034"/>
    </source>
</evidence>
<name>F4R702_MELLP</name>
<feature type="transmembrane region" description="Helical" evidence="10">
    <location>
        <begin position="64"/>
        <end position="88"/>
    </location>
</feature>
<evidence type="ECO:0000256" key="10">
    <source>
        <dbReference type="SAM" id="Phobius"/>
    </source>
</evidence>
<keyword evidence="9 10" id="KW-0472">Membrane</keyword>
<organism evidence="13">
    <name type="scientific">Melampsora larici-populina (strain 98AG31 / pathotype 3-4-7)</name>
    <name type="common">Poplar leaf rust fungus</name>
    <dbReference type="NCBI Taxonomy" id="747676"/>
    <lineage>
        <taxon>Eukaryota</taxon>
        <taxon>Fungi</taxon>
        <taxon>Dikarya</taxon>
        <taxon>Basidiomycota</taxon>
        <taxon>Pucciniomycotina</taxon>
        <taxon>Pucciniomycetes</taxon>
        <taxon>Pucciniales</taxon>
        <taxon>Melampsoraceae</taxon>
        <taxon>Melampsora</taxon>
    </lineage>
</organism>